<evidence type="ECO:0000313" key="4">
    <source>
        <dbReference type="EMBL" id="EQD60887.1"/>
    </source>
</evidence>
<keyword evidence="3" id="KW-0460">Magnesium</keyword>
<dbReference type="InterPro" id="IPR050582">
    <property type="entry name" value="HAD-like_SerB"/>
</dbReference>
<dbReference type="AlphaFoldDB" id="T1ATX6"/>
<accession>T1ATX6</accession>
<keyword evidence="2 4" id="KW-0378">Hydrolase</keyword>
<dbReference type="GO" id="GO:0016787">
    <property type="term" value="F:hydrolase activity"/>
    <property type="evidence" value="ECO:0007669"/>
    <property type="project" value="UniProtKB-KW"/>
</dbReference>
<name>T1ATX6_9ZZZZ</name>
<dbReference type="NCBIfam" id="TIGR01490">
    <property type="entry name" value="HAD-SF-IB-hyp1"/>
    <property type="match status" value="1"/>
</dbReference>
<dbReference type="PANTHER" id="PTHR43344:SF13">
    <property type="entry name" value="PHOSPHATASE RV3661-RELATED"/>
    <property type="match status" value="1"/>
</dbReference>
<dbReference type="GO" id="GO:0046872">
    <property type="term" value="F:metal ion binding"/>
    <property type="evidence" value="ECO:0007669"/>
    <property type="project" value="UniProtKB-KW"/>
</dbReference>
<comment type="caution">
    <text evidence="4">The sequence shown here is derived from an EMBL/GenBank/DDBJ whole genome shotgun (WGS) entry which is preliminary data.</text>
</comment>
<dbReference type="SUPFAM" id="SSF56784">
    <property type="entry name" value="HAD-like"/>
    <property type="match status" value="1"/>
</dbReference>
<keyword evidence="1" id="KW-0479">Metal-binding</keyword>
<sequence length="214" mass="23316">MGLAVFDLDGTLTRHNTFGPYLLGMLVRRPWRLLRLPAALPAAVGFGLGLCGRGALKGALMRATLGGIARADLARWSERFATHWAAHETFASARAALQAHARAGDHLVLMSASPDLYVPAIGRALGFQEIICTEVRWDGDRLDGRLSTANCRGDEKVRRLRQLRERVAGAASAYGNSITDIAHLALVEHGVLVNGTARARRTARRTGLTCERWR</sequence>
<dbReference type="Pfam" id="PF12710">
    <property type="entry name" value="HAD"/>
    <property type="match status" value="1"/>
</dbReference>
<protein>
    <submittedName>
        <fullName evidence="4">HAD family hydrolase</fullName>
    </submittedName>
</protein>
<dbReference type="EMBL" id="AUZX01007071">
    <property type="protein sequence ID" value="EQD60887.1"/>
    <property type="molecule type" value="Genomic_DNA"/>
</dbReference>
<reference evidence="4" key="2">
    <citation type="journal article" date="2014" name="ISME J.">
        <title>Microbial stratification in low pH oxic and suboxic macroscopic growths along an acid mine drainage.</title>
        <authorList>
            <person name="Mendez-Garcia C."/>
            <person name="Mesa V."/>
            <person name="Sprenger R.R."/>
            <person name="Richter M."/>
            <person name="Diez M.S."/>
            <person name="Solano J."/>
            <person name="Bargiela R."/>
            <person name="Golyshina O.V."/>
            <person name="Manteca A."/>
            <person name="Ramos J.L."/>
            <person name="Gallego J.R."/>
            <person name="Llorente I."/>
            <person name="Martins Dos Santos V.A."/>
            <person name="Jensen O.N."/>
            <person name="Pelaez A.I."/>
            <person name="Sanchez J."/>
            <person name="Ferrer M."/>
        </authorList>
    </citation>
    <scope>NUCLEOTIDE SEQUENCE</scope>
</reference>
<reference evidence="4" key="1">
    <citation type="submission" date="2013-08" db="EMBL/GenBank/DDBJ databases">
        <authorList>
            <person name="Mendez C."/>
            <person name="Richter M."/>
            <person name="Ferrer M."/>
            <person name="Sanchez J."/>
        </authorList>
    </citation>
    <scope>NUCLEOTIDE SEQUENCE</scope>
</reference>
<dbReference type="Gene3D" id="1.20.1440.100">
    <property type="entry name" value="SG protein - dephosphorylation function"/>
    <property type="match status" value="1"/>
</dbReference>
<gene>
    <name evidence="4" type="ORF">B1A_09928</name>
</gene>
<organism evidence="4">
    <name type="scientific">mine drainage metagenome</name>
    <dbReference type="NCBI Taxonomy" id="410659"/>
    <lineage>
        <taxon>unclassified sequences</taxon>
        <taxon>metagenomes</taxon>
        <taxon>ecological metagenomes</taxon>
    </lineage>
</organism>
<evidence type="ECO:0000256" key="3">
    <source>
        <dbReference type="ARBA" id="ARBA00022842"/>
    </source>
</evidence>
<dbReference type="InterPro" id="IPR036412">
    <property type="entry name" value="HAD-like_sf"/>
</dbReference>
<dbReference type="PANTHER" id="PTHR43344">
    <property type="entry name" value="PHOSPHOSERINE PHOSPHATASE"/>
    <property type="match status" value="1"/>
</dbReference>
<evidence type="ECO:0000256" key="1">
    <source>
        <dbReference type="ARBA" id="ARBA00022723"/>
    </source>
</evidence>
<dbReference type="InterPro" id="IPR006385">
    <property type="entry name" value="HAD_hydro_SerB1"/>
</dbReference>
<dbReference type="Gene3D" id="3.40.50.1000">
    <property type="entry name" value="HAD superfamily/HAD-like"/>
    <property type="match status" value="1"/>
</dbReference>
<evidence type="ECO:0000256" key="2">
    <source>
        <dbReference type="ARBA" id="ARBA00022801"/>
    </source>
</evidence>
<dbReference type="InterPro" id="IPR023214">
    <property type="entry name" value="HAD_sf"/>
</dbReference>
<proteinExistence type="predicted"/>
<dbReference type="NCBIfam" id="TIGR01488">
    <property type="entry name" value="HAD-SF-IB"/>
    <property type="match status" value="1"/>
</dbReference>